<sequence length="212" mass="23155">MAPEARPAVVTPADMEGTPLDAALTSQDGWFVGWDPIDRQISVLYHETSADWFAPASAVVSVIGSDDTVMDYQLAINAIVPFLAHHGASLTASLLAHAPYPMPAEQTVHAGAVVDLPSRRLRYWTTESVPPQLVAKVTAAWPGWTVERLPLGFIGHLAATGRDDEDLIMTDAELRDGGWEEDLIDIRNSERIALTTDPRTLRPPRVRVIDES</sequence>
<name>A0A7D4A2N6_ACTVE</name>
<dbReference type="AlphaFoldDB" id="A0A7D4A2N6"/>
<dbReference type="EMBL" id="CP053892">
    <property type="protein sequence ID" value="QKG18727.1"/>
    <property type="molecule type" value="Genomic_DNA"/>
</dbReference>
<organism evidence="1 2">
    <name type="scientific">Actinomadura verrucosospora</name>
    <dbReference type="NCBI Taxonomy" id="46165"/>
    <lineage>
        <taxon>Bacteria</taxon>
        <taxon>Bacillati</taxon>
        <taxon>Actinomycetota</taxon>
        <taxon>Actinomycetes</taxon>
        <taxon>Streptosporangiales</taxon>
        <taxon>Thermomonosporaceae</taxon>
        <taxon>Actinomadura</taxon>
    </lineage>
</organism>
<evidence type="ECO:0000313" key="2">
    <source>
        <dbReference type="Proteomes" id="UP000501240"/>
    </source>
</evidence>
<keyword evidence="2" id="KW-1185">Reference proteome</keyword>
<reference evidence="1 2" key="1">
    <citation type="submission" date="2020-05" db="EMBL/GenBank/DDBJ databases">
        <title>Actinomadura verrucosospora NRRL-B18236 (PFL_A860) Genome sequencing and assembly.</title>
        <authorList>
            <person name="Samborskyy M."/>
        </authorList>
    </citation>
    <scope>NUCLEOTIDE SEQUENCE [LARGE SCALE GENOMIC DNA]</scope>
    <source>
        <strain evidence="1 2">NRRL:B18236</strain>
    </source>
</reference>
<protein>
    <submittedName>
        <fullName evidence="1">Uncharacterized protein</fullName>
    </submittedName>
</protein>
<gene>
    <name evidence="1" type="ORF">ACTIVE_0361</name>
</gene>
<accession>A0A7D4A2N6</accession>
<proteinExistence type="predicted"/>
<evidence type="ECO:0000313" key="1">
    <source>
        <dbReference type="EMBL" id="QKG18727.1"/>
    </source>
</evidence>
<dbReference type="Proteomes" id="UP000501240">
    <property type="component" value="Chromosome"/>
</dbReference>